<keyword evidence="1 4" id="KW-0489">Methyltransferase</keyword>
<reference evidence="4 5" key="1">
    <citation type="submission" date="2022-01" db="EMBL/GenBank/DDBJ databases">
        <authorList>
            <person name="Won M."/>
            <person name="Kim S.-J."/>
            <person name="Kwon S.-W."/>
        </authorList>
    </citation>
    <scope>NUCLEOTIDE SEQUENCE [LARGE SCALE GENOMIC DNA]</scope>
    <source>
        <strain evidence="4 5">KCTC 23505</strain>
    </source>
</reference>
<gene>
    <name evidence="4" type="primary">egtD</name>
    <name evidence="4" type="ORF">L2A60_12635</name>
</gene>
<dbReference type="Proteomes" id="UP001521209">
    <property type="component" value="Unassembled WGS sequence"/>
</dbReference>
<dbReference type="Gene3D" id="3.40.50.150">
    <property type="entry name" value="Vaccinia Virus protein VP39"/>
    <property type="match status" value="1"/>
</dbReference>
<organism evidence="4 5">
    <name type="scientific">Acidiphilium iwatense</name>
    <dbReference type="NCBI Taxonomy" id="768198"/>
    <lineage>
        <taxon>Bacteria</taxon>
        <taxon>Pseudomonadati</taxon>
        <taxon>Pseudomonadota</taxon>
        <taxon>Alphaproteobacteria</taxon>
        <taxon>Acetobacterales</taxon>
        <taxon>Acidocellaceae</taxon>
        <taxon>Acidiphilium</taxon>
    </lineage>
</organism>
<dbReference type="NCBIfam" id="TIGR03438">
    <property type="entry name" value="egtD_ergothio"/>
    <property type="match status" value="1"/>
</dbReference>
<dbReference type="GO" id="GO:0032259">
    <property type="term" value="P:methylation"/>
    <property type="evidence" value="ECO:0007669"/>
    <property type="project" value="UniProtKB-KW"/>
</dbReference>
<sequence length="314" mass="33863">MPEGSGALAPARSDFVAEALNGLTAPRKSLPPKFFYDDAGCTLFGAITELPEYYPTRTELGILRDIAGDLAALVPPGAALVEYGASDEAKAAILFAALDVDAYVPIDIAHQALTALKSRLRWSHRAVALHPIAADFLAPVKLPAAIGAMPKLGFFPGSTIGNLDPPDAIAFLRQVRTTLGVCASLLIGVDLEKSPDILVPAYDDAAGVTAAFNLNMLTRLNREADADFDLDLFAHRAVWNDTAKRIEMHLESLVAQSVRVAGRTIRFRAGETIHTENSYKFSIERFAGLATRAGWHVARSWTDAERLFSVHLLS</sequence>
<keyword evidence="5" id="KW-1185">Reference proteome</keyword>
<evidence type="ECO:0000256" key="1">
    <source>
        <dbReference type="ARBA" id="ARBA00022603"/>
    </source>
</evidence>
<comment type="caution">
    <text evidence="4">The sequence shown here is derived from an EMBL/GenBank/DDBJ whole genome shotgun (WGS) entry which is preliminary data.</text>
</comment>
<proteinExistence type="predicted"/>
<protein>
    <submittedName>
        <fullName evidence="4">L-histidine N(Alpha)-methyltransferase</fullName>
        <ecNumber evidence="4">2.1.1.44</ecNumber>
    </submittedName>
</protein>
<dbReference type="EMBL" id="JAKGBZ010000024">
    <property type="protein sequence ID" value="MCF3947525.1"/>
    <property type="molecule type" value="Genomic_DNA"/>
</dbReference>
<evidence type="ECO:0000256" key="2">
    <source>
        <dbReference type="ARBA" id="ARBA00022679"/>
    </source>
</evidence>
<feature type="domain" description="Histidine-specific methyltransferase SAM-dependent" evidence="3">
    <location>
        <begin position="17"/>
        <end position="313"/>
    </location>
</feature>
<dbReference type="Pfam" id="PF10017">
    <property type="entry name" value="Methyltransf_33"/>
    <property type="match status" value="1"/>
</dbReference>
<dbReference type="PANTHER" id="PTHR43397">
    <property type="entry name" value="ERGOTHIONEINE BIOSYNTHESIS PROTEIN 1"/>
    <property type="match status" value="1"/>
</dbReference>
<dbReference type="PIRSF" id="PIRSF018005">
    <property type="entry name" value="UCP018005"/>
    <property type="match status" value="1"/>
</dbReference>
<dbReference type="PANTHER" id="PTHR43397:SF1">
    <property type="entry name" value="ERGOTHIONEINE BIOSYNTHESIS PROTEIN 1"/>
    <property type="match status" value="1"/>
</dbReference>
<dbReference type="InterPro" id="IPR029063">
    <property type="entry name" value="SAM-dependent_MTases_sf"/>
</dbReference>
<dbReference type="GO" id="GO:0052706">
    <property type="term" value="F:L-histidine N(alpha)-methyltransferase activity"/>
    <property type="evidence" value="ECO:0007669"/>
    <property type="project" value="UniProtKB-EC"/>
</dbReference>
<dbReference type="InterPro" id="IPR017804">
    <property type="entry name" value="MeTrfase_EgtD-like"/>
</dbReference>
<dbReference type="InterPro" id="IPR019257">
    <property type="entry name" value="MeTrfase_dom"/>
</dbReference>
<keyword evidence="2 4" id="KW-0808">Transferase</keyword>
<evidence type="ECO:0000259" key="3">
    <source>
        <dbReference type="Pfam" id="PF10017"/>
    </source>
</evidence>
<evidence type="ECO:0000313" key="5">
    <source>
        <dbReference type="Proteomes" id="UP001521209"/>
    </source>
</evidence>
<dbReference type="InterPro" id="IPR051128">
    <property type="entry name" value="EgtD_Methyltrsf_superfamily"/>
</dbReference>
<dbReference type="InterPro" id="IPR035094">
    <property type="entry name" value="EgtD"/>
</dbReference>
<evidence type="ECO:0000313" key="4">
    <source>
        <dbReference type="EMBL" id="MCF3947525.1"/>
    </source>
</evidence>
<name>A0ABS9DZE4_9PROT</name>
<accession>A0ABS9DZE4</accession>
<dbReference type="RefSeq" id="WP_235704771.1">
    <property type="nucleotide sequence ID" value="NZ_JAKGBZ010000024.1"/>
</dbReference>
<dbReference type="EC" id="2.1.1.44" evidence="4"/>